<sequence>MSRTRVVALATPGWLKRQLRRQRFTTAATLFITFLLVPLPFGFIAEVFHSKSAPLVAALNAGLWNSNTIIMLAAAVTLVATILIPTVIATRRDAEYGDGLSEFLENLGALASTAVGLIAILLGWVRFLAMFHNKPLVSPANLTHAGETLCAVLIGALACGLFAANRVDLASVRDSLARDRGELRRLRTLDQQLARHARTDAHNRIQRTSRLWWAIAIGTTLIAVTIFMSLDAWVAAAAATLVFALVVLPLWHSDFGRFPQSRPADGMLGRIAFWVGLLLVVITAQLAVIFDFEFIEYDAGLGIVISLLQVVVPLIAWFALEGDLRRILSSGTRIPLHSDRQRRVLAGKIAWLELGIAQHELLEDRLGQAMRH</sequence>
<dbReference type="EMBL" id="RQVS01000006">
    <property type="protein sequence ID" value="RRJ86975.1"/>
    <property type="molecule type" value="Genomic_DNA"/>
</dbReference>
<evidence type="ECO:0000313" key="2">
    <source>
        <dbReference type="EMBL" id="RRJ86975.1"/>
    </source>
</evidence>
<proteinExistence type="predicted"/>
<organism evidence="2 3">
    <name type="scientific">Gulosibacter macacae</name>
    <dbReference type="NCBI Taxonomy" id="2488791"/>
    <lineage>
        <taxon>Bacteria</taxon>
        <taxon>Bacillati</taxon>
        <taxon>Actinomycetota</taxon>
        <taxon>Actinomycetes</taxon>
        <taxon>Micrococcales</taxon>
        <taxon>Microbacteriaceae</taxon>
        <taxon>Gulosibacter</taxon>
    </lineage>
</organism>
<dbReference type="RefSeq" id="WP_124971522.1">
    <property type="nucleotide sequence ID" value="NZ_RQVS01000006.1"/>
</dbReference>
<dbReference type="AlphaFoldDB" id="A0A3P3VW00"/>
<name>A0A3P3VW00_9MICO</name>
<dbReference type="Proteomes" id="UP000274391">
    <property type="component" value="Unassembled WGS sequence"/>
</dbReference>
<feature type="transmembrane region" description="Helical" evidence="1">
    <location>
        <begin position="211"/>
        <end position="227"/>
    </location>
</feature>
<keyword evidence="1" id="KW-1133">Transmembrane helix</keyword>
<evidence type="ECO:0000256" key="1">
    <source>
        <dbReference type="SAM" id="Phobius"/>
    </source>
</evidence>
<reference evidence="2 3" key="1">
    <citation type="submission" date="2018-11" db="EMBL/GenBank/DDBJ databases">
        <title>YIM 102482-1 draft genome.</title>
        <authorList>
            <person name="Li G."/>
            <person name="Jiang Y."/>
        </authorList>
    </citation>
    <scope>NUCLEOTIDE SEQUENCE [LARGE SCALE GENOMIC DNA]</scope>
    <source>
        <strain evidence="2 3">YIM 102482-1</strain>
    </source>
</reference>
<feature type="transmembrane region" description="Helical" evidence="1">
    <location>
        <begin position="103"/>
        <end position="125"/>
    </location>
</feature>
<feature type="transmembrane region" description="Helical" evidence="1">
    <location>
        <begin position="233"/>
        <end position="251"/>
    </location>
</feature>
<feature type="transmembrane region" description="Helical" evidence="1">
    <location>
        <begin position="68"/>
        <end position="91"/>
    </location>
</feature>
<comment type="caution">
    <text evidence="2">The sequence shown here is derived from an EMBL/GenBank/DDBJ whole genome shotgun (WGS) entry which is preliminary data.</text>
</comment>
<protein>
    <submittedName>
        <fullName evidence="2">Uncharacterized protein</fullName>
    </submittedName>
</protein>
<gene>
    <name evidence="2" type="ORF">EG850_06105</name>
</gene>
<accession>A0A3P3VW00</accession>
<feature type="transmembrane region" description="Helical" evidence="1">
    <location>
        <begin position="271"/>
        <end position="290"/>
    </location>
</feature>
<keyword evidence="3" id="KW-1185">Reference proteome</keyword>
<feature type="transmembrane region" description="Helical" evidence="1">
    <location>
        <begin position="302"/>
        <end position="320"/>
    </location>
</feature>
<feature type="transmembrane region" description="Helical" evidence="1">
    <location>
        <begin position="145"/>
        <end position="164"/>
    </location>
</feature>
<feature type="transmembrane region" description="Helical" evidence="1">
    <location>
        <begin position="24"/>
        <end position="48"/>
    </location>
</feature>
<keyword evidence="1" id="KW-0812">Transmembrane</keyword>
<keyword evidence="1" id="KW-0472">Membrane</keyword>
<evidence type="ECO:0000313" key="3">
    <source>
        <dbReference type="Proteomes" id="UP000274391"/>
    </source>
</evidence>